<dbReference type="SMART" id="SM00382">
    <property type="entry name" value="AAA"/>
    <property type="match status" value="1"/>
</dbReference>
<evidence type="ECO:0000256" key="3">
    <source>
        <dbReference type="ARBA" id="ARBA00022840"/>
    </source>
</evidence>
<reference evidence="5 6" key="1">
    <citation type="journal article" date="2019" name="Int. J. Syst. Evol. Microbiol.">
        <title>The Global Catalogue of Microorganisms (GCM) 10K type strain sequencing project: providing services to taxonomists for standard genome sequencing and annotation.</title>
        <authorList>
            <consortium name="The Broad Institute Genomics Platform"/>
            <consortium name="The Broad Institute Genome Sequencing Center for Infectious Disease"/>
            <person name="Wu L."/>
            <person name="Ma J."/>
        </authorList>
    </citation>
    <scope>NUCLEOTIDE SEQUENCE [LARGE SCALE GENOMIC DNA]</scope>
    <source>
        <strain evidence="5 6">JCM 14900</strain>
    </source>
</reference>
<dbReference type="SUPFAM" id="SSF52540">
    <property type="entry name" value="P-loop containing nucleoside triphosphate hydrolases"/>
    <property type="match status" value="1"/>
</dbReference>
<keyword evidence="3 5" id="KW-0067">ATP-binding</keyword>
<feature type="domain" description="ABC transporter" evidence="4">
    <location>
        <begin position="9"/>
        <end position="252"/>
    </location>
</feature>
<dbReference type="InterPro" id="IPR003439">
    <property type="entry name" value="ABC_transporter-like_ATP-bd"/>
</dbReference>
<gene>
    <name evidence="5" type="ORF">GCM10009775_03880</name>
</gene>
<dbReference type="PANTHER" id="PTHR45772:SF3">
    <property type="entry name" value="ABC TRANSPORTER ATP-BINDING PROTEIN"/>
    <property type="match status" value="1"/>
</dbReference>
<sequence>MSAPVPSALQVEGLGLQIGGATILKDVALDVAAGSLVGVIGPNGAGKTTLFNVISGLMKPTSGRILMDGVDVTSTSVTARARAGLGRTFQTSSLFPRLSVLENVRLAAQVGLGGSASLFRFPKRTDAATELALQQLRAVGLDHKADAAAGDISHGDKRKLEIAVLMATDASIVLLDEPMAGVASGDVAGLVENIRTLQAEKNCTVLMVEHHMDVLMGLVEKVAVMYFGTIIAYDTPQAIMDNPLVQSAYLGTGTAA</sequence>
<dbReference type="InterPro" id="IPR027417">
    <property type="entry name" value="P-loop_NTPase"/>
</dbReference>
<dbReference type="Pfam" id="PF00005">
    <property type="entry name" value="ABC_tran"/>
    <property type="match status" value="1"/>
</dbReference>
<keyword evidence="6" id="KW-1185">Reference proteome</keyword>
<dbReference type="InterPro" id="IPR003593">
    <property type="entry name" value="AAA+_ATPase"/>
</dbReference>
<dbReference type="RefSeq" id="WP_248148981.1">
    <property type="nucleotide sequence ID" value="NZ_BAAAOF010000001.1"/>
</dbReference>
<evidence type="ECO:0000313" key="6">
    <source>
        <dbReference type="Proteomes" id="UP001501343"/>
    </source>
</evidence>
<accession>A0ABN2P817</accession>
<dbReference type="Gene3D" id="3.40.50.300">
    <property type="entry name" value="P-loop containing nucleotide triphosphate hydrolases"/>
    <property type="match status" value="1"/>
</dbReference>
<dbReference type="PANTHER" id="PTHR45772">
    <property type="entry name" value="CONSERVED COMPONENT OF ABC TRANSPORTER FOR NATURAL AMINO ACIDS-RELATED"/>
    <property type="match status" value="1"/>
</dbReference>
<dbReference type="GO" id="GO:0005524">
    <property type="term" value="F:ATP binding"/>
    <property type="evidence" value="ECO:0007669"/>
    <property type="project" value="UniProtKB-KW"/>
</dbReference>
<dbReference type="InterPro" id="IPR032823">
    <property type="entry name" value="BCA_ABC_TP_C"/>
</dbReference>
<dbReference type="PROSITE" id="PS50893">
    <property type="entry name" value="ABC_TRANSPORTER_2"/>
    <property type="match status" value="1"/>
</dbReference>
<keyword evidence="2" id="KW-0547">Nucleotide-binding</keyword>
<dbReference type="Pfam" id="PF12399">
    <property type="entry name" value="BCA_ABC_TP_C"/>
    <property type="match status" value="1"/>
</dbReference>
<evidence type="ECO:0000256" key="2">
    <source>
        <dbReference type="ARBA" id="ARBA00022741"/>
    </source>
</evidence>
<evidence type="ECO:0000259" key="4">
    <source>
        <dbReference type="PROSITE" id="PS50893"/>
    </source>
</evidence>
<dbReference type="EMBL" id="BAAAOF010000001">
    <property type="protein sequence ID" value="GAA1914510.1"/>
    <property type="molecule type" value="Genomic_DNA"/>
</dbReference>
<dbReference type="Proteomes" id="UP001501343">
    <property type="component" value="Unassembled WGS sequence"/>
</dbReference>
<dbReference type="InterPro" id="IPR051120">
    <property type="entry name" value="ABC_AA/LPS_Transport"/>
</dbReference>
<evidence type="ECO:0000313" key="5">
    <source>
        <dbReference type="EMBL" id="GAA1914510.1"/>
    </source>
</evidence>
<evidence type="ECO:0000256" key="1">
    <source>
        <dbReference type="ARBA" id="ARBA00022448"/>
    </source>
</evidence>
<comment type="caution">
    <text evidence="5">The sequence shown here is derived from an EMBL/GenBank/DDBJ whole genome shotgun (WGS) entry which is preliminary data.</text>
</comment>
<proteinExistence type="predicted"/>
<dbReference type="CDD" id="cd03219">
    <property type="entry name" value="ABC_Mj1267_LivG_branched"/>
    <property type="match status" value="1"/>
</dbReference>
<dbReference type="InterPro" id="IPR017871">
    <property type="entry name" value="ABC_transporter-like_CS"/>
</dbReference>
<organism evidence="5 6">
    <name type="scientific">Microbacterium aoyamense</name>
    <dbReference type="NCBI Taxonomy" id="344166"/>
    <lineage>
        <taxon>Bacteria</taxon>
        <taxon>Bacillati</taxon>
        <taxon>Actinomycetota</taxon>
        <taxon>Actinomycetes</taxon>
        <taxon>Micrococcales</taxon>
        <taxon>Microbacteriaceae</taxon>
        <taxon>Microbacterium</taxon>
    </lineage>
</organism>
<keyword evidence="1" id="KW-0813">Transport</keyword>
<dbReference type="PROSITE" id="PS00211">
    <property type="entry name" value="ABC_TRANSPORTER_1"/>
    <property type="match status" value="1"/>
</dbReference>
<name>A0ABN2P817_9MICO</name>
<protein>
    <submittedName>
        <fullName evidence="5">ABC transporter ATP-binding protein</fullName>
    </submittedName>
</protein>